<dbReference type="PATRIC" id="fig|1308866.3.peg.213"/>
<reference evidence="18 19" key="1">
    <citation type="submission" date="2013-03" db="EMBL/GenBank/DDBJ databases">
        <title>Draft genome sequence of Gracibacillus halophilus YIM-C55.5, a moderately halophilic and thermophilic organism from the Xiaochaidamu salt lake.</title>
        <authorList>
            <person name="Sugumar T."/>
            <person name="Polireddy D.R."/>
            <person name="Antony A."/>
            <person name="Madhava Y.R."/>
            <person name="Sivakumar N."/>
        </authorList>
    </citation>
    <scope>NUCLEOTIDE SEQUENCE [LARGE SCALE GENOMIC DNA]</scope>
    <source>
        <strain evidence="18 19">YIM-C55.5</strain>
    </source>
</reference>
<feature type="region of interest" description="Disordered" evidence="14">
    <location>
        <begin position="567"/>
        <end position="599"/>
    </location>
</feature>
<comment type="subcellular location">
    <subcellularLocation>
        <location evidence="11">Spore membrane</location>
        <topology evidence="11">Single-pass type II membrane protein</topology>
    </subcellularLocation>
</comment>
<dbReference type="RefSeq" id="WP_003463024.1">
    <property type="nucleotide sequence ID" value="NZ_APML01000004.1"/>
</dbReference>
<keyword evidence="3" id="KW-0309">Germination</keyword>
<evidence type="ECO:0000256" key="8">
    <source>
        <dbReference type="ARBA" id="ARBA00022968"/>
    </source>
</evidence>
<dbReference type="eggNOG" id="COG2815">
    <property type="taxonomic scope" value="Bacteria"/>
</dbReference>
<dbReference type="OrthoDB" id="9788659at2"/>
<dbReference type="PROSITE" id="PS50011">
    <property type="entry name" value="PROTEIN_KINASE_DOM"/>
    <property type="match status" value="1"/>
</dbReference>
<evidence type="ECO:0000256" key="15">
    <source>
        <dbReference type="SAM" id="Phobius"/>
    </source>
</evidence>
<dbReference type="SMART" id="SM00740">
    <property type="entry name" value="PASTA"/>
    <property type="match status" value="3"/>
</dbReference>
<comment type="catalytic activity">
    <reaction evidence="9">
        <text>L-threonyl-[protein] + ATP = O-phospho-L-threonyl-[protein] + ADP + H(+)</text>
        <dbReference type="Rhea" id="RHEA:46608"/>
        <dbReference type="Rhea" id="RHEA-COMP:11060"/>
        <dbReference type="Rhea" id="RHEA-COMP:11605"/>
        <dbReference type="ChEBI" id="CHEBI:15378"/>
        <dbReference type="ChEBI" id="CHEBI:30013"/>
        <dbReference type="ChEBI" id="CHEBI:30616"/>
        <dbReference type="ChEBI" id="CHEBI:61977"/>
        <dbReference type="ChEBI" id="CHEBI:456216"/>
        <dbReference type="EC" id="2.7.11.1"/>
    </reaction>
</comment>
<dbReference type="CDD" id="cd14014">
    <property type="entry name" value="STKc_PknB_like"/>
    <property type="match status" value="1"/>
</dbReference>
<dbReference type="Pfam" id="PF03793">
    <property type="entry name" value="PASTA"/>
    <property type="match status" value="3"/>
</dbReference>
<dbReference type="FunFam" id="1.10.510.10:FF:000021">
    <property type="entry name" value="Serine/threonine protein kinase"/>
    <property type="match status" value="1"/>
</dbReference>
<keyword evidence="4" id="KW-0808">Transferase</keyword>
<dbReference type="FunFam" id="3.30.200.20:FF:000035">
    <property type="entry name" value="Serine/threonine protein kinase Stk1"/>
    <property type="match status" value="1"/>
</dbReference>
<dbReference type="PANTHER" id="PTHR43289">
    <property type="entry name" value="MITOGEN-ACTIVATED PROTEIN KINASE KINASE KINASE 20-RELATED"/>
    <property type="match status" value="1"/>
</dbReference>
<keyword evidence="2 18" id="KW-0723">Serine/threonine-protein kinase</keyword>
<dbReference type="SUPFAM" id="SSF56112">
    <property type="entry name" value="Protein kinase-like (PK-like)"/>
    <property type="match status" value="1"/>
</dbReference>
<feature type="domain" description="PASTA" evidence="17">
    <location>
        <begin position="501"/>
        <end position="567"/>
    </location>
</feature>
<dbReference type="SMART" id="SM00220">
    <property type="entry name" value="S_TKc"/>
    <property type="match status" value="1"/>
</dbReference>
<evidence type="ECO:0000313" key="19">
    <source>
        <dbReference type="Proteomes" id="UP000012283"/>
    </source>
</evidence>
<dbReference type="eggNOG" id="COG0515">
    <property type="taxonomic scope" value="Bacteria"/>
</dbReference>
<sequence>MIEGKLLSERYKIEKLIGGGGMANVYLGEDTILNRQVAIKVLKFEYANDQEFIARFHREAQAATSLSHPNIVSIYDVGEEEDIYFMVMEYISGLTLKEYIQMHAPIVVDEVIDIMSQITSAISHAHDNGIIHRDIKPQNMLIDSYGQVKVTDFGIAIALSATALTQTNSVLGSVHYLSPEQARGGKANRKSDIYSLGIVMFELITGHLPFSGQSAVSIALKHLQHNLPTVRESYPHVPQSVENIVLQATAKDPFHRYANVYEMEDDLNVALYPEHMDAEPFQVPDSDEEITKAIPIVGTESQENMKNANQDTMIRQTNNESEDQGVANENRKKKRKKTVIWVTTLFFVLCGAILLALFILPSWFQPKDVTIPDVSGMEYDQALEELTNLNLSVTRENRTHEEIEADQVIETMPEVDDVVKEGREITVFVSQGPEKVTMEDYVGRELEQVEEELHEAGFEEIRTYEQFSEQPVGEIIAQTEPEPGREVVPRDTNVIFEVSKGTEKITLSRLVGMHVDEATSYLEENELNHEVIKEHHDDVEKNHVIEQTPSANEQVEKEEVVELIVSSGPEEEPPITHSVSFTVPYTNDENHRDDSDDPEPQAVSIYVGDMEHDITELYQEVEMITEDTMFSIDLTIAPDSEATYRVLREDQEIINKSIAYDDIKGE</sequence>
<dbReference type="NCBIfam" id="NF033483">
    <property type="entry name" value="PknB_PASTA_kin"/>
    <property type="match status" value="1"/>
</dbReference>
<evidence type="ECO:0000256" key="6">
    <source>
        <dbReference type="ARBA" id="ARBA00022777"/>
    </source>
</evidence>
<keyword evidence="15" id="KW-0812">Transmembrane</keyword>
<evidence type="ECO:0000256" key="4">
    <source>
        <dbReference type="ARBA" id="ARBA00022679"/>
    </source>
</evidence>
<keyword evidence="15" id="KW-1133">Transmembrane helix</keyword>
<keyword evidence="15" id="KW-0472">Membrane</keyword>
<dbReference type="EMBL" id="APML01000004">
    <property type="protein sequence ID" value="ENH98284.1"/>
    <property type="molecule type" value="Genomic_DNA"/>
</dbReference>
<evidence type="ECO:0000256" key="9">
    <source>
        <dbReference type="ARBA" id="ARBA00047899"/>
    </source>
</evidence>
<name>N4WG86_9BACI</name>
<dbReference type="Gene3D" id="3.30.10.20">
    <property type="match status" value="3"/>
</dbReference>
<evidence type="ECO:0000256" key="1">
    <source>
        <dbReference type="ARBA" id="ARBA00012513"/>
    </source>
</evidence>
<dbReference type="GO" id="GO:0071224">
    <property type="term" value="P:cellular response to peptidoglycan"/>
    <property type="evidence" value="ECO:0007669"/>
    <property type="project" value="UniProtKB-ARBA"/>
</dbReference>
<dbReference type="Pfam" id="PF00069">
    <property type="entry name" value="Pkinase"/>
    <property type="match status" value="1"/>
</dbReference>
<feature type="domain" description="PASTA" evidence="17">
    <location>
        <begin position="365"/>
        <end position="431"/>
    </location>
</feature>
<evidence type="ECO:0000256" key="11">
    <source>
        <dbReference type="ARBA" id="ARBA00060432"/>
    </source>
</evidence>
<evidence type="ECO:0000256" key="13">
    <source>
        <dbReference type="PROSITE-ProRule" id="PRU10141"/>
    </source>
</evidence>
<accession>N4WG86</accession>
<gene>
    <name evidence="18" type="ORF">J416_01054</name>
</gene>
<dbReference type="STRING" id="1308866.J416_01054"/>
<feature type="domain" description="PASTA" evidence="17">
    <location>
        <begin position="432"/>
        <end position="500"/>
    </location>
</feature>
<feature type="transmembrane region" description="Helical" evidence="15">
    <location>
        <begin position="339"/>
        <end position="364"/>
    </location>
</feature>
<dbReference type="EC" id="2.7.11.1" evidence="1"/>
<dbReference type="GO" id="GO:0007165">
    <property type="term" value="P:signal transduction"/>
    <property type="evidence" value="ECO:0007669"/>
    <property type="project" value="UniProtKB-ARBA"/>
</dbReference>
<feature type="compositionally biased region" description="Polar residues" evidence="14">
    <location>
        <begin position="577"/>
        <end position="587"/>
    </location>
</feature>
<dbReference type="InterPro" id="IPR017441">
    <property type="entry name" value="Protein_kinase_ATP_BS"/>
</dbReference>
<keyword evidence="7 13" id="KW-0067">ATP-binding</keyword>
<feature type="binding site" evidence="13">
    <location>
        <position position="40"/>
    </location>
    <ligand>
        <name>ATP</name>
        <dbReference type="ChEBI" id="CHEBI:30616"/>
    </ligand>
</feature>
<proteinExistence type="predicted"/>
<dbReference type="CDD" id="cd06577">
    <property type="entry name" value="PASTA_pknB"/>
    <property type="match status" value="3"/>
</dbReference>
<dbReference type="InterPro" id="IPR000719">
    <property type="entry name" value="Prot_kinase_dom"/>
</dbReference>
<dbReference type="AlphaFoldDB" id="N4WG86"/>
<keyword evidence="6 18" id="KW-0418">Kinase</keyword>
<dbReference type="InterPro" id="IPR008271">
    <property type="entry name" value="Ser/Thr_kinase_AS"/>
</dbReference>
<comment type="caution">
    <text evidence="18">The sequence shown here is derived from an EMBL/GenBank/DDBJ whole genome shotgun (WGS) entry which is preliminary data.</text>
</comment>
<dbReference type="InterPro" id="IPR005543">
    <property type="entry name" value="PASTA_dom"/>
</dbReference>
<evidence type="ECO:0000256" key="14">
    <source>
        <dbReference type="SAM" id="MobiDB-lite"/>
    </source>
</evidence>
<feature type="domain" description="Protein kinase" evidence="16">
    <location>
        <begin position="11"/>
        <end position="271"/>
    </location>
</feature>
<dbReference type="PANTHER" id="PTHR43289:SF34">
    <property type="entry name" value="SERINE_THREONINE-PROTEIN KINASE YBDM-RELATED"/>
    <property type="match status" value="1"/>
</dbReference>
<evidence type="ECO:0000256" key="5">
    <source>
        <dbReference type="ARBA" id="ARBA00022741"/>
    </source>
</evidence>
<protein>
    <recommendedName>
        <fullName evidence="12">Serine/threonine-protein kinase PrkC</fullName>
        <ecNumber evidence="1">2.7.11.1</ecNumber>
    </recommendedName>
</protein>
<dbReference type="GO" id="GO:0009847">
    <property type="term" value="P:spore germination"/>
    <property type="evidence" value="ECO:0007669"/>
    <property type="project" value="UniProtKB-ARBA"/>
</dbReference>
<organism evidence="18 19">
    <name type="scientific">Gracilibacillus halophilus YIM-C55.5</name>
    <dbReference type="NCBI Taxonomy" id="1308866"/>
    <lineage>
        <taxon>Bacteria</taxon>
        <taxon>Bacillati</taxon>
        <taxon>Bacillota</taxon>
        <taxon>Bacilli</taxon>
        <taxon>Bacillales</taxon>
        <taxon>Bacillaceae</taxon>
        <taxon>Gracilibacillus</taxon>
    </lineage>
</organism>
<keyword evidence="5 13" id="KW-0547">Nucleotide-binding</keyword>
<evidence type="ECO:0000313" key="18">
    <source>
        <dbReference type="EMBL" id="ENH98284.1"/>
    </source>
</evidence>
<dbReference type="Proteomes" id="UP000012283">
    <property type="component" value="Unassembled WGS sequence"/>
</dbReference>
<evidence type="ECO:0000256" key="3">
    <source>
        <dbReference type="ARBA" id="ARBA00022544"/>
    </source>
</evidence>
<evidence type="ECO:0000256" key="10">
    <source>
        <dbReference type="ARBA" id="ARBA00048679"/>
    </source>
</evidence>
<evidence type="ECO:0000256" key="2">
    <source>
        <dbReference type="ARBA" id="ARBA00022527"/>
    </source>
</evidence>
<dbReference type="PROSITE" id="PS00108">
    <property type="entry name" value="PROTEIN_KINASE_ST"/>
    <property type="match status" value="1"/>
</dbReference>
<evidence type="ECO:0000259" key="16">
    <source>
        <dbReference type="PROSITE" id="PS50011"/>
    </source>
</evidence>
<evidence type="ECO:0000259" key="17">
    <source>
        <dbReference type="PROSITE" id="PS51178"/>
    </source>
</evidence>
<dbReference type="Gene3D" id="1.10.510.10">
    <property type="entry name" value="Transferase(Phosphotransferase) domain 1"/>
    <property type="match status" value="1"/>
</dbReference>
<evidence type="ECO:0000256" key="7">
    <source>
        <dbReference type="ARBA" id="ARBA00022840"/>
    </source>
</evidence>
<dbReference type="PROSITE" id="PS00107">
    <property type="entry name" value="PROTEIN_KINASE_ATP"/>
    <property type="match status" value="1"/>
</dbReference>
<keyword evidence="8" id="KW-0735">Signal-anchor</keyword>
<dbReference type="InterPro" id="IPR011009">
    <property type="entry name" value="Kinase-like_dom_sf"/>
</dbReference>
<evidence type="ECO:0000256" key="12">
    <source>
        <dbReference type="ARBA" id="ARBA00070041"/>
    </source>
</evidence>
<dbReference type="PROSITE" id="PS51178">
    <property type="entry name" value="PASTA"/>
    <property type="match status" value="3"/>
</dbReference>
<dbReference type="GO" id="GO:0004674">
    <property type="term" value="F:protein serine/threonine kinase activity"/>
    <property type="evidence" value="ECO:0007669"/>
    <property type="project" value="UniProtKB-KW"/>
</dbReference>
<comment type="catalytic activity">
    <reaction evidence="10">
        <text>L-seryl-[protein] + ATP = O-phospho-L-seryl-[protein] + ADP + H(+)</text>
        <dbReference type="Rhea" id="RHEA:17989"/>
        <dbReference type="Rhea" id="RHEA-COMP:9863"/>
        <dbReference type="Rhea" id="RHEA-COMP:11604"/>
        <dbReference type="ChEBI" id="CHEBI:15378"/>
        <dbReference type="ChEBI" id="CHEBI:29999"/>
        <dbReference type="ChEBI" id="CHEBI:30616"/>
        <dbReference type="ChEBI" id="CHEBI:83421"/>
        <dbReference type="ChEBI" id="CHEBI:456216"/>
        <dbReference type="EC" id="2.7.11.1"/>
    </reaction>
</comment>
<dbReference type="Gene3D" id="2.60.40.2560">
    <property type="match status" value="1"/>
</dbReference>
<keyword evidence="19" id="KW-1185">Reference proteome</keyword>
<dbReference type="Gene3D" id="3.30.200.20">
    <property type="entry name" value="Phosphorylase Kinase, domain 1"/>
    <property type="match status" value="1"/>
</dbReference>
<dbReference type="GO" id="GO:0005524">
    <property type="term" value="F:ATP binding"/>
    <property type="evidence" value="ECO:0007669"/>
    <property type="project" value="UniProtKB-UniRule"/>
</dbReference>